<dbReference type="FunCoup" id="I3EI92">
    <property type="interactions" value="16"/>
</dbReference>
<dbReference type="SMART" id="SM00014">
    <property type="entry name" value="acidPPc"/>
    <property type="match status" value="1"/>
</dbReference>
<gene>
    <name evidence="8" type="ORF">NEQG_00758</name>
</gene>
<dbReference type="PANTHER" id="PTHR10165">
    <property type="entry name" value="LIPID PHOSPHATE PHOSPHATASE"/>
    <property type="match status" value="1"/>
</dbReference>
<evidence type="ECO:0000256" key="3">
    <source>
        <dbReference type="ARBA" id="ARBA00022692"/>
    </source>
</evidence>
<dbReference type="InterPro" id="IPR043216">
    <property type="entry name" value="PAP-like"/>
</dbReference>
<evidence type="ECO:0000256" key="6">
    <source>
        <dbReference type="SAM" id="Phobius"/>
    </source>
</evidence>
<evidence type="ECO:0000256" key="5">
    <source>
        <dbReference type="ARBA" id="ARBA00023136"/>
    </source>
</evidence>
<evidence type="ECO:0000259" key="7">
    <source>
        <dbReference type="SMART" id="SM00014"/>
    </source>
</evidence>
<dbReference type="VEuPathDB" id="MicrosporidiaDB:NEQG_00758"/>
<comment type="subcellular location">
    <subcellularLocation>
        <location evidence="1">Membrane</location>
        <topology evidence="1">Multi-pass membrane protein</topology>
    </subcellularLocation>
</comment>
<organism evidence="8 9">
    <name type="scientific">Nematocida parisii (strain ERTm3)</name>
    <name type="common">Nematode killer fungus</name>
    <dbReference type="NCBI Taxonomy" id="935791"/>
    <lineage>
        <taxon>Eukaryota</taxon>
        <taxon>Fungi</taxon>
        <taxon>Fungi incertae sedis</taxon>
        <taxon>Microsporidia</taxon>
        <taxon>Nematocida</taxon>
    </lineage>
</organism>
<dbReference type="HOGENOM" id="CLU_1147449_0_0_1"/>
<protein>
    <recommendedName>
        <fullName evidence="7">Phosphatidic acid phosphatase type 2/haloperoxidase domain-containing protein</fullName>
    </recommendedName>
</protein>
<keyword evidence="9" id="KW-1185">Reference proteome</keyword>
<dbReference type="EMBL" id="GL870877">
    <property type="protein sequence ID" value="EIJ88939.1"/>
    <property type="molecule type" value="Genomic_DNA"/>
</dbReference>
<dbReference type="Proteomes" id="UP000002872">
    <property type="component" value="Unassembled WGS sequence"/>
</dbReference>
<keyword evidence="3 6" id="KW-0812">Transmembrane</keyword>
<dbReference type="GO" id="GO:0008195">
    <property type="term" value="F:phosphatidate phosphatase activity"/>
    <property type="evidence" value="ECO:0007669"/>
    <property type="project" value="TreeGrafter"/>
</dbReference>
<reference evidence="8" key="1">
    <citation type="submission" date="2011-01" db="EMBL/GenBank/DDBJ databases">
        <title>The Genome Sequence of Nematocida parisii strain ERTm3.</title>
        <authorList>
            <consortium name="The Broad Institute Genome Sequencing Platform"/>
            <consortium name="The Broad Institute Genome Sequencing Center for Infectious Disease"/>
            <person name="Cuomo C."/>
            <person name="Troemel E."/>
            <person name="Young S.K."/>
            <person name="Zeng Q."/>
            <person name="Gargeya S."/>
            <person name="Fitzgerald M."/>
            <person name="Haas B."/>
            <person name="Abouelleil A."/>
            <person name="Alvarado L."/>
            <person name="Arachchi H.M."/>
            <person name="Berlin A."/>
            <person name="Chapman S.B."/>
            <person name="Gearin G."/>
            <person name="Goldberg J."/>
            <person name="Griggs A."/>
            <person name="Gujja S."/>
            <person name="Hansen M."/>
            <person name="Heiman D."/>
            <person name="Howarth C."/>
            <person name="Larimer J."/>
            <person name="Lui A."/>
            <person name="MacDonald P.J.P."/>
            <person name="McCowen C."/>
            <person name="Montmayeur A."/>
            <person name="Murphy C."/>
            <person name="Neiman D."/>
            <person name="Pearson M."/>
            <person name="Priest M."/>
            <person name="Roberts A."/>
            <person name="Saif S."/>
            <person name="Shea T."/>
            <person name="Sisk P."/>
            <person name="Stolte C."/>
            <person name="Sykes S."/>
            <person name="Wortman J."/>
            <person name="Nusbaum C."/>
            <person name="Birren B."/>
        </authorList>
    </citation>
    <scope>NUCLEOTIDE SEQUENCE</scope>
    <source>
        <strain evidence="8">ERTm3</strain>
    </source>
</reference>
<evidence type="ECO:0000256" key="4">
    <source>
        <dbReference type="ARBA" id="ARBA00022989"/>
    </source>
</evidence>
<evidence type="ECO:0000313" key="8">
    <source>
        <dbReference type="EMBL" id="EIJ88939.1"/>
    </source>
</evidence>
<dbReference type="SUPFAM" id="SSF48317">
    <property type="entry name" value="Acid phosphatase/Vanadium-dependent haloperoxidase"/>
    <property type="match status" value="1"/>
</dbReference>
<evidence type="ECO:0000256" key="2">
    <source>
        <dbReference type="ARBA" id="ARBA00008816"/>
    </source>
</evidence>
<comment type="similarity">
    <text evidence="2">Belongs to the PA-phosphatase related phosphoesterase family.</text>
</comment>
<dbReference type="Gene3D" id="1.20.144.10">
    <property type="entry name" value="Phosphatidic acid phosphatase type 2/haloperoxidase"/>
    <property type="match status" value="1"/>
</dbReference>
<dbReference type="OMA" id="TIPYITH"/>
<dbReference type="GO" id="GO:0046839">
    <property type="term" value="P:phospholipid dephosphorylation"/>
    <property type="evidence" value="ECO:0007669"/>
    <property type="project" value="TreeGrafter"/>
</dbReference>
<feature type="transmembrane region" description="Helical" evidence="6">
    <location>
        <begin position="56"/>
        <end position="77"/>
    </location>
</feature>
<dbReference type="OrthoDB" id="8907274at2759"/>
<dbReference type="InParanoid" id="I3EI92"/>
<sequence length="242" mass="26840">MVMLTKRRKQNMIKIISLAVLSTIGILFSRIPPLSLAEFKSVRPNMAYHPSETVEFKYILLSVVFLLPGFMFIVSRAGSRKLGGAGPVLDAYLGCIITFLITAVIKWLVGKERPDYHDRLAQNLLVPAVLEGRRSFPSGHSSTVMALVFYLVYETILSIKNTRQLVTRSILVYVGVLVPITVGLFVCVSRIFDNRHDQIDVGTGAALGVFVPFIVSRILLVRGKKKHLNKIIEESAPSIESG</sequence>
<dbReference type="InterPro" id="IPR036938">
    <property type="entry name" value="PAP2/HPO_sf"/>
</dbReference>
<feature type="transmembrane region" description="Helical" evidence="6">
    <location>
        <begin position="140"/>
        <end position="159"/>
    </location>
</feature>
<evidence type="ECO:0000256" key="1">
    <source>
        <dbReference type="ARBA" id="ARBA00004141"/>
    </source>
</evidence>
<feature type="transmembrane region" description="Helical" evidence="6">
    <location>
        <begin position="198"/>
        <end position="220"/>
    </location>
</feature>
<keyword evidence="4 6" id="KW-1133">Transmembrane helix</keyword>
<dbReference type="PANTHER" id="PTHR10165:SF35">
    <property type="entry name" value="RE23632P"/>
    <property type="match status" value="1"/>
</dbReference>
<dbReference type="AlphaFoldDB" id="I3EI92"/>
<feature type="transmembrane region" description="Helical" evidence="6">
    <location>
        <begin position="171"/>
        <end position="192"/>
    </location>
</feature>
<dbReference type="InterPro" id="IPR000326">
    <property type="entry name" value="PAP2/HPO"/>
</dbReference>
<proteinExistence type="inferred from homology"/>
<keyword evidence="5 6" id="KW-0472">Membrane</keyword>
<dbReference type="GO" id="GO:0016020">
    <property type="term" value="C:membrane"/>
    <property type="evidence" value="ECO:0007669"/>
    <property type="project" value="UniProtKB-SubCell"/>
</dbReference>
<dbReference type="STRING" id="935791.I3EI92"/>
<feature type="transmembrane region" description="Helical" evidence="6">
    <location>
        <begin position="89"/>
        <end position="109"/>
    </location>
</feature>
<evidence type="ECO:0000313" key="9">
    <source>
        <dbReference type="Proteomes" id="UP000002872"/>
    </source>
</evidence>
<feature type="domain" description="Phosphatidic acid phosphatase type 2/haloperoxidase" evidence="7">
    <location>
        <begin position="88"/>
        <end position="216"/>
    </location>
</feature>
<accession>I3EI92</accession>
<dbReference type="GO" id="GO:0006644">
    <property type="term" value="P:phospholipid metabolic process"/>
    <property type="evidence" value="ECO:0007669"/>
    <property type="project" value="InterPro"/>
</dbReference>
<dbReference type="Pfam" id="PF01569">
    <property type="entry name" value="PAP2"/>
    <property type="match status" value="1"/>
</dbReference>
<name>I3EI92_NEMP3</name>